<feature type="transmembrane region" description="Helical" evidence="6">
    <location>
        <begin position="126"/>
        <end position="148"/>
    </location>
</feature>
<evidence type="ECO:0000313" key="8">
    <source>
        <dbReference type="Proteomes" id="UP000308901"/>
    </source>
</evidence>
<keyword evidence="5 6" id="KW-0472">Membrane</keyword>
<evidence type="ECO:0000256" key="1">
    <source>
        <dbReference type="ARBA" id="ARBA00004651"/>
    </source>
</evidence>
<evidence type="ECO:0000256" key="3">
    <source>
        <dbReference type="ARBA" id="ARBA00022692"/>
    </source>
</evidence>
<feature type="transmembrane region" description="Helical" evidence="6">
    <location>
        <begin position="45"/>
        <end position="65"/>
    </location>
</feature>
<feature type="transmembrane region" description="Helical" evidence="6">
    <location>
        <begin position="261"/>
        <end position="284"/>
    </location>
</feature>
<dbReference type="EMBL" id="VANU01000005">
    <property type="protein sequence ID" value="TLP36918.1"/>
    <property type="molecule type" value="Genomic_DNA"/>
</dbReference>
<dbReference type="OrthoDB" id="9788795at2"/>
<dbReference type="AlphaFoldDB" id="A0A5R8XZ19"/>
<dbReference type="Proteomes" id="UP000308901">
    <property type="component" value="Unassembled WGS sequence"/>
</dbReference>
<protein>
    <submittedName>
        <fullName evidence="7">Flippase-like domain-containing protein</fullName>
    </submittedName>
</protein>
<keyword evidence="3 6" id="KW-0812">Transmembrane</keyword>
<evidence type="ECO:0000256" key="6">
    <source>
        <dbReference type="SAM" id="Phobius"/>
    </source>
</evidence>
<evidence type="ECO:0000256" key="2">
    <source>
        <dbReference type="ARBA" id="ARBA00022475"/>
    </source>
</evidence>
<reference evidence="7 8" key="1">
    <citation type="submission" date="2019-05" db="EMBL/GenBank/DDBJ databases">
        <title>Arcobacter sp. nov., isolated from sea sediment.</title>
        <authorList>
            <person name="Kim W."/>
        </authorList>
    </citation>
    <scope>NUCLEOTIDE SEQUENCE [LARGE SCALE GENOMIC DNA]</scope>
    <source>
        <strain evidence="7 8">CAU 1517</strain>
    </source>
</reference>
<feature type="transmembrane region" description="Helical" evidence="6">
    <location>
        <begin position="186"/>
        <end position="207"/>
    </location>
</feature>
<dbReference type="Pfam" id="PF03706">
    <property type="entry name" value="LPG_synthase_TM"/>
    <property type="match status" value="1"/>
</dbReference>
<comment type="subcellular location">
    <subcellularLocation>
        <location evidence="1">Cell membrane</location>
        <topology evidence="1">Multi-pass membrane protein</topology>
    </subcellularLocation>
</comment>
<dbReference type="NCBIfam" id="TIGR00374">
    <property type="entry name" value="flippase-like domain"/>
    <property type="match status" value="1"/>
</dbReference>
<dbReference type="GO" id="GO:0005886">
    <property type="term" value="C:plasma membrane"/>
    <property type="evidence" value="ECO:0007669"/>
    <property type="project" value="UniProtKB-SubCell"/>
</dbReference>
<feature type="transmembrane region" description="Helical" evidence="6">
    <location>
        <begin position="219"/>
        <end position="241"/>
    </location>
</feature>
<sequence length="290" mass="32990">MKKKTNIKKTIKLLIQILFTAIAITIVVNKLDLSQIKNTLSSTNLFYLFLAFLMFNISKIISSIRLNRFFDDINLKLSQSYNLKLYYLGMFYNLFLPGGIGGDGYKIYILKKYFNQKILTMTKVMLLDRISGLIALLFLTGVLGLFSSFTNYTYISYLTIAGVILIYPITILLYKYKFSEFLKSFQITNFQALLVQLFQVFCAYFIVLSFGGSTDIFDLLVIFLISSIVAVLPLTVGGIGARELTFIYLLQFLGKEPTIGVALSVIFFLITALSSFIGVSFINYKWSEKQ</sequence>
<gene>
    <name evidence="7" type="ORF">FDK22_11775</name>
</gene>
<feature type="transmembrane region" description="Helical" evidence="6">
    <location>
        <begin position="154"/>
        <end position="174"/>
    </location>
</feature>
<feature type="transmembrane region" description="Helical" evidence="6">
    <location>
        <begin position="85"/>
        <end position="105"/>
    </location>
</feature>
<name>A0A5R8XZ19_9BACT</name>
<feature type="transmembrane region" description="Helical" evidence="6">
    <location>
        <begin position="13"/>
        <end position="33"/>
    </location>
</feature>
<evidence type="ECO:0000256" key="4">
    <source>
        <dbReference type="ARBA" id="ARBA00022989"/>
    </source>
</evidence>
<accession>A0A5R8XZ19</accession>
<organism evidence="7 8">
    <name type="scientific">Arcobacter arenosus</name>
    <dbReference type="NCBI Taxonomy" id="2576037"/>
    <lineage>
        <taxon>Bacteria</taxon>
        <taxon>Pseudomonadati</taxon>
        <taxon>Campylobacterota</taxon>
        <taxon>Epsilonproteobacteria</taxon>
        <taxon>Campylobacterales</taxon>
        <taxon>Arcobacteraceae</taxon>
        <taxon>Arcobacter</taxon>
    </lineage>
</organism>
<dbReference type="InterPro" id="IPR022791">
    <property type="entry name" value="L-PG_synthase/AglD"/>
</dbReference>
<keyword evidence="4 6" id="KW-1133">Transmembrane helix</keyword>
<dbReference type="PANTHER" id="PTHR40277:SF1">
    <property type="entry name" value="BLL5419 PROTEIN"/>
    <property type="match status" value="1"/>
</dbReference>
<keyword evidence="8" id="KW-1185">Reference proteome</keyword>
<comment type="caution">
    <text evidence="7">The sequence shown here is derived from an EMBL/GenBank/DDBJ whole genome shotgun (WGS) entry which is preliminary data.</text>
</comment>
<evidence type="ECO:0000256" key="5">
    <source>
        <dbReference type="ARBA" id="ARBA00023136"/>
    </source>
</evidence>
<proteinExistence type="predicted"/>
<dbReference type="PANTHER" id="PTHR40277">
    <property type="entry name" value="BLL5419 PROTEIN"/>
    <property type="match status" value="1"/>
</dbReference>
<dbReference type="RefSeq" id="WP_138153172.1">
    <property type="nucleotide sequence ID" value="NZ_VANU01000005.1"/>
</dbReference>
<keyword evidence="2" id="KW-1003">Cell membrane</keyword>
<evidence type="ECO:0000313" key="7">
    <source>
        <dbReference type="EMBL" id="TLP36918.1"/>
    </source>
</evidence>